<evidence type="ECO:0000313" key="4">
    <source>
        <dbReference type="EMBL" id="KEH20850.1"/>
    </source>
</evidence>
<organism evidence="4 6">
    <name type="scientific">Medicago truncatula</name>
    <name type="common">Barrel medic</name>
    <name type="synonym">Medicago tribuloides</name>
    <dbReference type="NCBI Taxonomy" id="3880"/>
    <lineage>
        <taxon>Eukaryota</taxon>
        <taxon>Viridiplantae</taxon>
        <taxon>Streptophyta</taxon>
        <taxon>Embryophyta</taxon>
        <taxon>Tracheophyta</taxon>
        <taxon>Spermatophyta</taxon>
        <taxon>Magnoliopsida</taxon>
        <taxon>eudicotyledons</taxon>
        <taxon>Gunneridae</taxon>
        <taxon>Pentapetalae</taxon>
        <taxon>rosids</taxon>
        <taxon>fabids</taxon>
        <taxon>Fabales</taxon>
        <taxon>Fabaceae</taxon>
        <taxon>Papilionoideae</taxon>
        <taxon>50 kb inversion clade</taxon>
        <taxon>NPAAA clade</taxon>
        <taxon>Hologalegina</taxon>
        <taxon>IRL clade</taxon>
        <taxon>Trifolieae</taxon>
        <taxon>Medicago</taxon>
    </lineage>
</organism>
<accession>A0A072U4V6</accession>
<sequence length="192" mass="21441">MSVSRFLHFSSKYRSTSTREALTLLLTRRVPSNRTQAVRYSKSTKHDLHPVSPPQSESSRSRGGVYAVPAVLLGFAGIAAFFHYNDERRAVPKGDQGDSRNRNIVCGPIIGGPFTLVNKEKQTVTERNFLGNWVLLYFGYTSSPDIGPEQVQLMAKATDILESKQNLKILPVFVTIDPQRDTPSQLRAYLEG</sequence>
<name>A0A072U4V6_MEDTR</name>
<reference evidence="4 6" key="2">
    <citation type="journal article" date="2014" name="BMC Genomics">
        <title>An improved genome release (version Mt4.0) for the model legume Medicago truncatula.</title>
        <authorList>
            <person name="Tang H."/>
            <person name="Krishnakumar V."/>
            <person name="Bidwell S."/>
            <person name="Rosen B."/>
            <person name="Chan A."/>
            <person name="Zhou S."/>
            <person name="Gentzbittel L."/>
            <person name="Childs K.L."/>
            <person name="Yandell M."/>
            <person name="Gundlach H."/>
            <person name="Mayer K.F."/>
            <person name="Schwartz D.C."/>
            <person name="Town C.D."/>
        </authorList>
    </citation>
    <scope>GENOME REANNOTATION</scope>
    <source>
        <strain evidence="4">A17</strain>
        <strain evidence="5 6">cv. Jemalong A17</strain>
    </source>
</reference>
<dbReference type="Gene3D" id="3.40.30.10">
    <property type="entry name" value="Glutaredoxin"/>
    <property type="match status" value="1"/>
</dbReference>
<dbReference type="AlphaFoldDB" id="A0A072U4V6"/>
<dbReference type="EnsemblPlants" id="KEH20850">
    <property type="protein sequence ID" value="KEH20850"/>
    <property type="gene ID" value="MTR_8g090295"/>
</dbReference>
<keyword evidence="3" id="KW-0812">Transmembrane</keyword>
<dbReference type="ExpressionAtlas" id="A0A072U4V6">
    <property type="expression patterns" value="differential"/>
</dbReference>
<dbReference type="EMBL" id="CM001224">
    <property type="protein sequence ID" value="KEH20850.1"/>
    <property type="molecule type" value="Genomic_DNA"/>
</dbReference>
<feature type="region of interest" description="Disordered" evidence="2">
    <location>
        <begin position="35"/>
        <end position="62"/>
    </location>
</feature>
<evidence type="ECO:0000256" key="2">
    <source>
        <dbReference type="SAM" id="MobiDB-lite"/>
    </source>
</evidence>
<dbReference type="OrthoDB" id="270009at2759"/>
<evidence type="ECO:0000313" key="6">
    <source>
        <dbReference type="Proteomes" id="UP000002051"/>
    </source>
</evidence>
<evidence type="ECO:0000313" key="5">
    <source>
        <dbReference type="EnsemblPlants" id="KEH20850"/>
    </source>
</evidence>
<evidence type="ECO:0000256" key="3">
    <source>
        <dbReference type="SAM" id="Phobius"/>
    </source>
</evidence>
<dbReference type="CDD" id="cd02968">
    <property type="entry name" value="SCO"/>
    <property type="match status" value="1"/>
</dbReference>
<comment type="similarity">
    <text evidence="1">Belongs to the SCO1/2 family.</text>
</comment>
<evidence type="ECO:0000256" key="1">
    <source>
        <dbReference type="ARBA" id="ARBA00010996"/>
    </source>
</evidence>
<proteinExistence type="inferred from homology"/>
<keyword evidence="6" id="KW-1185">Reference proteome</keyword>
<feature type="transmembrane region" description="Helical" evidence="3">
    <location>
        <begin position="63"/>
        <end position="84"/>
    </location>
</feature>
<gene>
    <name evidence="5" type="primary">25501925</name>
    <name evidence="4" type="ordered locus">MTR_8g090295</name>
</gene>
<reference evidence="4 6" key="1">
    <citation type="journal article" date="2011" name="Nature">
        <title>The Medicago genome provides insight into the evolution of rhizobial symbioses.</title>
        <authorList>
            <person name="Young N.D."/>
            <person name="Debelle F."/>
            <person name="Oldroyd G.E."/>
            <person name="Geurts R."/>
            <person name="Cannon S.B."/>
            <person name="Udvardi M.K."/>
            <person name="Benedito V.A."/>
            <person name="Mayer K.F."/>
            <person name="Gouzy J."/>
            <person name="Schoof H."/>
            <person name="Van de Peer Y."/>
            <person name="Proost S."/>
            <person name="Cook D.R."/>
            <person name="Meyers B.C."/>
            <person name="Spannagl M."/>
            <person name="Cheung F."/>
            <person name="De Mita S."/>
            <person name="Krishnakumar V."/>
            <person name="Gundlach H."/>
            <person name="Zhou S."/>
            <person name="Mudge J."/>
            <person name="Bharti A.K."/>
            <person name="Murray J.D."/>
            <person name="Naoumkina M.A."/>
            <person name="Rosen B."/>
            <person name="Silverstein K.A."/>
            <person name="Tang H."/>
            <person name="Rombauts S."/>
            <person name="Zhao P.X."/>
            <person name="Zhou P."/>
            <person name="Barbe V."/>
            <person name="Bardou P."/>
            <person name="Bechner M."/>
            <person name="Bellec A."/>
            <person name="Berger A."/>
            <person name="Berges H."/>
            <person name="Bidwell S."/>
            <person name="Bisseling T."/>
            <person name="Choisne N."/>
            <person name="Couloux A."/>
            <person name="Denny R."/>
            <person name="Deshpande S."/>
            <person name="Dai X."/>
            <person name="Doyle J.J."/>
            <person name="Dudez A.M."/>
            <person name="Farmer A.D."/>
            <person name="Fouteau S."/>
            <person name="Franken C."/>
            <person name="Gibelin C."/>
            <person name="Gish J."/>
            <person name="Goldstein S."/>
            <person name="Gonzalez A.J."/>
            <person name="Green P.J."/>
            <person name="Hallab A."/>
            <person name="Hartog M."/>
            <person name="Hua A."/>
            <person name="Humphray S.J."/>
            <person name="Jeong D.H."/>
            <person name="Jing Y."/>
            <person name="Jocker A."/>
            <person name="Kenton S.M."/>
            <person name="Kim D.J."/>
            <person name="Klee K."/>
            <person name="Lai H."/>
            <person name="Lang C."/>
            <person name="Lin S."/>
            <person name="Macmil S.L."/>
            <person name="Magdelenat G."/>
            <person name="Matthews L."/>
            <person name="McCorrison J."/>
            <person name="Monaghan E.L."/>
            <person name="Mun J.H."/>
            <person name="Najar F.Z."/>
            <person name="Nicholson C."/>
            <person name="Noirot C."/>
            <person name="O'Bleness M."/>
            <person name="Paule C.R."/>
            <person name="Poulain J."/>
            <person name="Prion F."/>
            <person name="Qin B."/>
            <person name="Qu C."/>
            <person name="Retzel E.F."/>
            <person name="Riddle C."/>
            <person name="Sallet E."/>
            <person name="Samain S."/>
            <person name="Samson N."/>
            <person name="Sanders I."/>
            <person name="Saurat O."/>
            <person name="Scarpelli C."/>
            <person name="Schiex T."/>
            <person name="Segurens B."/>
            <person name="Severin A.J."/>
            <person name="Sherrier D.J."/>
            <person name="Shi R."/>
            <person name="Sims S."/>
            <person name="Singer S.R."/>
            <person name="Sinharoy S."/>
            <person name="Sterck L."/>
            <person name="Viollet A."/>
            <person name="Wang B.B."/>
            <person name="Wang K."/>
            <person name="Wang M."/>
            <person name="Wang X."/>
            <person name="Warfsmann J."/>
            <person name="Weissenbach J."/>
            <person name="White D.D."/>
            <person name="White J.D."/>
            <person name="Wiley G.B."/>
            <person name="Wincker P."/>
            <person name="Xing Y."/>
            <person name="Yang L."/>
            <person name="Yao Z."/>
            <person name="Ying F."/>
            <person name="Zhai J."/>
            <person name="Zhou L."/>
            <person name="Zuber A."/>
            <person name="Denarie J."/>
            <person name="Dixon R.A."/>
            <person name="May G.D."/>
            <person name="Schwartz D.C."/>
            <person name="Rogers J."/>
            <person name="Quetier F."/>
            <person name="Town C.D."/>
            <person name="Roe B.A."/>
        </authorList>
    </citation>
    <scope>NUCLEOTIDE SEQUENCE [LARGE SCALE GENOMIC DNA]</scope>
    <source>
        <strain evidence="4">A17</strain>
        <strain evidence="5 6">cv. Jemalong A17</strain>
    </source>
</reference>
<dbReference type="InterPro" id="IPR036249">
    <property type="entry name" value="Thioredoxin-like_sf"/>
</dbReference>
<dbReference type="InterPro" id="IPR003782">
    <property type="entry name" value="SCO1/SenC"/>
</dbReference>
<dbReference type="Pfam" id="PF02630">
    <property type="entry name" value="SCO1-SenC"/>
    <property type="match status" value="1"/>
</dbReference>
<keyword evidence="3" id="KW-1133">Transmembrane helix</keyword>
<reference evidence="5" key="3">
    <citation type="submission" date="2015-04" db="UniProtKB">
        <authorList>
            <consortium name="EnsemblPlants"/>
        </authorList>
    </citation>
    <scope>IDENTIFICATION</scope>
    <source>
        <strain evidence="5">cv. Jemalong A17</strain>
    </source>
</reference>
<dbReference type="Proteomes" id="UP000002051">
    <property type="component" value="Chromosome 8"/>
</dbReference>
<protein>
    <submittedName>
        <fullName evidence="4">Electron transport SCO1/SenC family protein, putative</fullName>
    </submittedName>
</protein>
<dbReference type="PANTHER" id="PTHR12151">
    <property type="entry name" value="ELECTRON TRANSPORT PROTIN SCO1/SENC FAMILY MEMBER"/>
    <property type="match status" value="1"/>
</dbReference>
<keyword evidence="3" id="KW-0472">Membrane</keyword>
<dbReference type="SUPFAM" id="SSF52833">
    <property type="entry name" value="Thioredoxin-like"/>
    <property type="match status" value="1"/>
</dbReference>
<dbReference type="PANTHER" id="PTHR12151:SF1">
    <property type="entry name" value="PROTEIN SCO1 HOMOLOG 2, MITOCHONDRIAL"/>
    <property type="match status" value="1"/>
</dbReference>